<dbReference type="EMBL" id="ACYY01000017">
    <property type="protein sequence ID" value="EEW24575.1"/>
    <property type="molecule type" value="Genomic_DNA"/>
</dbReference>
<dbReference type="Pfam" id="PF08447">
    <property type="entry name" value="PAS_3"/>
    <property type="match status" value="1"/>
</dbReference>
<accession>C8S393</accession>
<dbReference type="InterPro" id="IPR035965">
    <property type="entry name" value="PAS-like_dom_sf"/>
</dbReference>
<dbReference type="AlphaFoldDB" id="C8S393"/>
<dbReference type="eggNOG" id="COG0840">
    <property type="taxonomic scope" value="Bacteria"/>
</dbReference>
<dbReference type="SUPFAM" id="SSF55785">
    <property type="entry name" value="PYP-like sensor domain (PAS domain)"/>
    <property type="match status" value="1"/>
</dbReference>
<dbReference type="InterPro" id="IPR013655">
    <property type="entry name" value="PAS_fold_3"/>
</dbReference>
<evidence type="ECO:0000313" key="3">
    <source>
        <dbReference type="Proteomes" id="UP000010121"/>
    </source>
</evidence>
<gene>
    <name evidence="2" type="ORF">Rsw2DRAFT_2521</name>
</gene>
<organism evidence="2 3">
    <name type="scientific">Rhodobacter ferrooxidans</name>
    <dbReference type="NCBI Taxonomy" id="371731"/>
    <lineage>
        <taxon>Bacteria</taxon>
        <taxon>Pseudomonadati</taxon>
        <taxon>Pseudomonadota</taxon>
        <taxon>Alphaproteobacteria</taxon>
        <taxon>Rhodobacterales</taxon>
        <taxon>Rhodobacter group</taxon>
        <taxon>Rhodobacter</taxon>
    </lineage>
</organism>
<reference evidence="2 3" key="1">
    <citation type="submission" date="2009-08" db="EMBL/GenBank/DDBJ databases">
        <title>The draft genome of Rhodobacter sp. SW2.</title>
        <authorList>
            <consortium name="US DOE Joint Genome Institute (JGI-PGF)"/>
            <person name="Lucas S."/>
            <person name="Copeland A."/>
            <person name="Lapidus A."/>
            <person name="Glavina del Rio T."/>
            <person name="Tice H."/>
            <person name="Bruce D."/>
            <person name="Goodwin L."/>
            <person name="Pitluck S."/>
            <person name="Larimer F."/>
            <person name="Land M.L."/>
            <person name="Hauser L."/>
            <person name="Emerson D."/>
        </authorList>
    </citation>
    <scope>NUCLEOTIDE SEQUENCE [LARGE SCALE GENOMIC DNA]</scope>
    <source>
        <strain evidence="2 3">SW2</strain>
    </source>
</reference>
<dbReference type="Gene3D" id="3.30.450.20">
    <property type="entry name" value="PAS domain"/>
    <property type="match status" value="1"/>
</dbReference>
<evidence type="ECO:0000313" key="2">
    <source>
        <dbReference type="EMBL" id="EEW24575.1"/>
    </source>
</evidence>
<name>C8S393_9RHOB</name>
<feature type="domain" description="PAS fold-3" evidence="1">
    <location>
        <begin position="45"/>
        <end position="113"/>
    </location>
</feature>
<dbReference type="STRING" id="371731.Rsw2DRAFT_2521"/>
<keyword evidence="3" id="KW-1185">Reference proteome</keyword>
<protein>
    <recommendedName>
        <fullName evidence="1">PAS fold-3 domain-containing protein</fullName>
    </recommendedName>
</protein>
<sequence length="417" mass="44561">MTTIKTTNSAARVSITEPGESPFALHEIFYSRTDGRGVIRAGNALFRRVSGHDWPGLIGAPHKIIRHPDMPRAVFWLLWQTIKSGQPVGAYVKNLARDGRHYWVFAVVLPLQDGYLSVRIKPSGPLFALIKAEYAALRSREQAESLSPEASANGLLARLTELGFSGYGDFMARALAQELAARDAASGGACGDQLQLLHGVSQSLVAAAGEQTALTGVFESLQSVQTNIRIVAGRLEPAGGPISAIADNYKVASGEILTQLRAFAGEKGNLCDRMAQVVTDSVFLTGCALVQSELVQQYQRETEPQGPNDVAAEMAALQRMEVECAVHARAGLTEAVRVADDLARSSVSLKRVIMGLDAIRVMGKVECGRLMAGGTSLATTIDQLDRFHADIRGRLDAIAALSGQIRIGAARFAGRAA</sequence>
<dbReference type="Proteomes" id="UP000010121">
    <property type="component" value="Unassembled WGS sequence"/>
</dbReference>
<evidence type="ECO:0000259" key="1">
    <source>
        <dbReference type="Pfam" id="PF08447"/>
    </source>
</evidence>
<comment type="caution">
    <text evidence="2">The sequence shown here is derived from an EMBL/GenBank/DDBJ whole genome shotgun (WGS) entry which is preliminary data.</text>
</comment>
<proteinExistence type="predicted"/>
<dbReference type="RefSeq" id="WP_008031543.1">
    <property type="nucleotide sequence ID" value="NZ_ACYY01000017.1"/>
</dbReference>